<proteinExistence type="predicted"/>
<organism evidence="5 6">
    <name type="scientific">Apostasia shenzhenica</name>
    <dbReference type="NCBI Taxonomy" id="1088818"/>
    <lineage>
        <taxon>Eukaryota</taxon>
        <taxon>Viridiplantae</taxon>
        <taxon>Streptophyta</taxon>
        <taxon>Embryophyta</taxon>
        <taxon>Tracheophyta</taxon>
        <taxon>Spermatophyta</taxon>
        <taxon>Magnoliopsida</taxon>
        <taxon>Liliopsida</taxon>
        <taxon>Asparagales</taxon>
        <taxon>Orchidaceae</taxon>
        <taxon>Apostasioideae</taxon>
        <taxon>Apostasia</taxon>
    </lineage>
</organism>
<feature type="compositionally biased region" description="Pro residues" evidence="3">
    <location>
        <begin position="1"/>
        <end position="11"/>
    </location>
</feature>
<evidence type="ECO:0000259" key="4">
    <source>
        <dbReference type="Pfam" id="PF00254"/>
    </source>
</evidence>
<evidence type="ECO:0000256" key="2">
    <source>
        <dbReference type="SAM" id="Coils"/>
    </source>
</evidence>
<feature type="region of interest" description="Disordered" evidence="3">
    <location>
        <begin position="1"/>
        <end position="29"/>
    </location>
</feature>
<sequence>MPASPSPPPPLLRDVETSDSASSSRPRRRIPYCDRACNTHITQNALAKRYSRRVIILLPSVPLGHLLTYDANAKDKNKNLFDEKRLLEQNKKIQEANNVPKDFPNFIRKGLVYLDIQIGNGDCPKNGQQVTFHYIGYNESGRRIDSTYFQGSPAKIRFEEGIRDMRPGGKRRIVIPPELGPPRCKKKNKMMDKGMGGWSRCTLIPLLPVFAANALVHRHCCTMFKDAVEDVLPILFVNNACYLLPIDSCDLSCDTSYEKDCSSIGADRIQMIASMNLCLGHKGPDRADRSLDLSRACVTMQSTVAGTHHLLPVADQCALDSSLRATHPLLSSAVA</sequence>
<evidence type="ECO:0000256" key="1">
    <source>
        <dbReference type="ARBA" id="ARBA00029569"/>
    </source>
</evidence>
<dbReference type="SUPFAM" id="SSF54534">
    <property type="entry name" value="FKBP-like"/>
    <property type="match status" value="1"/>
</dbReference>
<dbReference type="AlphaFoldDB" id="A0A2I0AV66"/>
<evidence type="ECO:0000313" key="6">
    <source>
        <dbReference type="Proteomes" id="UP000236161"/>
    </source>
</evidence>
<dbReference type="GO" id="GO:0003755">
    <property type="term" value="F:peptidyl-prolyl cis-trans isomerase activity"/>
    <property type="evidence" value="ECO:0007669"/>
    <property type="project" value="InterPro"/>
</dbReference>
<evidence type="ECO:0000313" key="5">
    <source>
        <dbReference type="EMBL" id="PKA59445.1"/>
    </source>
</evidence>
<name>A0A2I0AV66_9ASPA</name>
<dbReference type="EMBL" id="KZ451948">
    <property type="protein sequence ID" value="PKA59445.1"/>
    <property type="molecule type" value="Genomic_DNA"/>
</dbReference>
<reference evidence="5 6" key="1">
    <citation type="journal article" date="2017" name="Nature">
        <title>The Apostasia genome and the evolution of orchids.</title>
        <authorList>
            <person name="Zhang G.Q."/>
            <person name="Liu K.W."/>
            <person name="Li Z."/>
            <person name="Lohaus R."/>
            <person name="Hsiao Y.Y."/>
            <person name="Niu S.C."/>
            <person name="Wang J.Y."/>
            <person name="Lin Y.C."/>
            <person name="Xu Q."/>
            <person name="Chen L.J."/>
            <person name="Yoshida K."/>
            <person name="Fujiwara S."/>
            <person name="Wang Z.W."/>
            <person name="Zhang Y.Q."/>
            <person name="Mitsuda N."/>
            <person name="Wang M."/>
            <person name="Liu G.H."/>
            <person name="Pecoraro L."/>
            <person name="Huang H.X."/>
            <person name="Xiao X.J."/>
            <person name="Lin M."/>
            <person name="Wu X.Y."/>
            <person name="Wu W.L."/>
            <person name="Chen Y.Y."/>
            <person name="Chang S.B."/>
            <person name="Sakamoto S."/>
            <person name="Ohme-Takagi M."/>
            <person name="Yagi M."/>
            <person name="Zeng S.J."/>
            <person name="Shen C.Y."/>
            <person name="Yeh C.M."/>
            <person name="Luo Y.B."/>
            <person name="Tsai W.C."/>
            <person name="Van de Peer Y."/>
            <person name="Liu Z.J."/>
        </authorList>
    </citation>
    <scope>NUCLEOTIDE SEQUENCE [LARGE SCALE GENOMIC DNA]</scope>
    <source>
        <strain evidence="6">cv. Shenzhen</strain>
        <tissue evidence="5">Stem</tissue>
    </source>
</reference>
<dbReference type="InterPro" id="IPR001179">
    <property type="entry name" value="PPIase_FKBP_dom"/>
</dbReference>
<protein>
    <recommendedName>
        <fullName evidence="1">Rotamase</fullName>
    </recommendedName>
</protein>
<gene>
    <name evidence="5" type="primary">FKBP20-2</name>
    <name evidence="5" type="ORF">AXF42_Ash016468</name>
</gene>
<dbReference type="InterPro" id="IPR046357">
    <property type="entry name" value="PPIase_dom_sf"/>
</dbReference>
<dbReference type="Proteomes" id="UP000236161">
    <property type="component" value="Unassembled WGS sequence"/>
</dbReference>
<dbReference type="PANTHER" id="PTHR47414:SF1">
    <property type="entry name" value="PEPTIDYL-PROLYL CIS-TRANS ISOMERASE FKBP20-2, CHLOROPLASTIC"/>
    <property type="match status" value="1"/>
</dbReference>
<dbReference type="InterPro" id="IPR044239">
    <property type="entry name" value="FKBP20-2-like"/>
</dbReference>
<accession>A0A2I0AV66</accession>
<dbReference type="Pfam" id="PF00254">
    <property type="entry name" value="FKBP_C"/>
    <property type="match status" value="1"/>
</dbReference>
<dbReference type="STRING" id="1088818.A0A2I0AV66"/>
<keyword evidence="6" id="KW-1185">Reference proteome</keyword>
<dbReference type="Gene3D" id="3.10.50.40">
    <property type="match status" value="1"/>
</dbReference>
<dbReference type="PANTHER" id="PTHR47414">
    <property type="entry name" value="PEPTIDYL-PROLYL CIS-TRANS ISOMERASE FKBP20-2, CHLOROPLASTIC"/>
    <property type="match status" value="1"/>
</dbReference>
<keyword evidence="2" id="KW-0175">Coiled coil</keyword>
<keyword evidence="5" id="KW-0413">Isomerase</keyword>
<dbReference type="OrthoDB" id="1902587at2759"/>
<evidence type="ECO:0000256" key="3">
    <source>
        <dbReference type="SAM" id="MobiDB-lite"/>
    </source>
</evidence>
<feature type="domain" description="PPIase FKBP-type" evidence="4">
    <location>
        <begin position="124"/>
        <end position="180"/>
    </location>
</feature>
<feature type="coiled-coil region" evidence="2">
    <location>
        <begin position="70"/>
        <end position="97"/>
    </location>
</feature>